<gene>
    <name evidence="2" type="ORF">BSQ44_04205</name>
</gene>
<evidence type="ECO:0000313" key="3">
    <source>
        <dbReference type="Proteomes" id="UP000182840"/>
    </source>
</evidence>
<dbReference type="InterPro" id="IPR001753">
    <property type="entry name" value="Enoyl-CoA_hydra/iso"/>
</dbReference>
<dbReference type="Gene3D" id="1.10.12.10">
    <property type="entry name" value="Lyase 2-enoyl-coa Hydratase, Chain A, domain 2"/>
    <property type="match status" value="1"/>
</dbReference>
<dbReference type="Gene3D" id="3.90.226.10">
    <property type="entry name" value="2-enoyl-CoA Hydratase, Chain A, domain 1"/>
    <property type="match status" value="1"/>
</dbReference>
<name>A0A1L3SMP8_9HYPH</name>
<dbReference type="Proteomes" id="UP000182840">
    <property type="component" value="Chromosome"/>
</dbReference>
<dbReference type="GO" id="GO:0003824">
    <property type="term" value="F:catalytic activity"/>
    <property type="evidence" value="ECO:0007669"/>
    <property type="project" value="UniProtKB-ARBA"/>
</dbReference>
<dbReference type="OrthoDB" id="9807606at2"/>
<dbReference type="SUPFAM" id="SSF52096">
    <property type="entry name" value="ClpP/crotonase"/>
    <property type="match status" value="1"/>
</dbReference>
<proteinExistence type="inferred from homology"/>
<comment type="similarity">
    <text evidence="1">Belongs to the enoyl-CoA hydratase/isomerase family.</text>
</comment>
<protein>
    <submittedName>
        <fullName evidence="2">Enoyl-CoA hydratase</fullName>
    </submittedName>
</protein>
<evidence type="ECO:0000313" key="2">
    <source>
        <dbReference type="EMBL" id="APH70678.1"/>
    </source>
</evidence>
<dbReference type="InterPro" id="IPR014748">
    <property type="entry name" value="Enoyl-CoA_hydra_C"/>
</dbReference>
<dbReference type="InterPro" id="IPR029045">
    <property type="entry name" value="ClpP/crotonase-like_dom_sf"/>
</dbReference>
<organism evidence="2 3">
    <name type="scientific">Aquibium oceanicum</name>
    <dbReference type="NCBI Taxonomy" id="1670800"/>
    <lineage>
        <taxon>Bacteria</taxon>
        <taxon>Pseudomonadati</taxon>
        <taxon>Pseudomonadota</taxon>
        <taxon>Alphaproteobacteria</taxon>
        <taxon>Hyphomicrobiales</taxon>
        <taxon>Phyllobacteriaceae</taxon>
        <taxon>Aquibium</taxon>
    </lineage>
</organism>
<dbReference type="PANTHER" id="PTHR43802">
    <property type="entry name" value="ENOYL-COA HYDRATASE"/>
    <property type="match status" value="1"/>
</dbReference>
<dbReference type="AlphaFoldDB" id="A0A1L3SMP8"/>
<reference evidence="3" key="1">
    <citation type="submission" date="2016-11" db="EMBL/GenBank/DDBJ databases">
        <title>Mesorhizobium oceanicum sp. nov., isolated from deep seawater in South China Sea.</title>
        <authorList>
            <person name="Fu G.-Y."/>
        </authorList>
    </citation>
    <scope>NUCLEOTIDE SEQUENCE [LARGE SCALE GENOMIC DNA]</scope>
    <source>
        <strain evidence="3">B7</strain>
    </source>
</reference>
<dbReference type="EMBL" id="CP018171">
    <property type="protein sequence ID" value="APH70678.1"/>
    <property type="molecule type" value="Genomic_DNA"/>
</dbReference>
<dbReference type="CDD" id="cd06558">
    <property type="entry name" value="crotonase-like"/>
    <property type="match status" value="1"/>
</dbReference>
<keyword evidence="3" id="KW-1185">Reference proteome</keyword>
<dbReference type="Pfam" id="PF00378">
    <property type="entry name" value="ECH_1"/>
    <property type="match status" value="1"/>
</dbReference>
<dbReference type="RefSeq" id="WP_072602087.1">
    <property type="nucleotide sequence ID" value="NZ_CP018171.1"/>
</dbReference>
<dbReference type="PANTHER" id="PTHR43802:SF1">
    <property type="entry name" value="IP11341P-RELATED"/>
    <property type="match status" value="1"/>
</dbReference>
<sequence length="265" mass="28846">MRSYDGYKTIAVERRGSILTIILDRPEAYNAVNAVLHEELSRIFVDVRRDEDAKIIVLTGRGKAFCGGGDIDWMQDAIDDPVSFEQTAREAKEIVFSQLDLDKPLICRLNGHAAGLGASLALLCDVIIAQENARIGDPHVSVGLVAGDGGALIWPQILGYAKAKKFLFTGDMINAVEAERIGLITDVVKPEELDAAVDALADRLASAPTKALNWTKVTTNLPLKAIFHSHFDAGIAYEQMSNLSNDHQEAVNAFREKRSPAFTGT</sequence>
<accession>A0A1L3SMP8</accession>
<dbReference type="KEGG" id="meso:BSQ44_04205"/>
<dbReference type="STRING" id="1670800.BSQ44_04205"/>
<evidence type="ECO:0000256" key="1">
    <source>
        <dbReference type="ARBA" id="ARBA00005254"/>
    </source>
</evidence>